<dbReference type="OMA" id="QNANIRI"/>
<comment type="caution">
    <text evidence="1">The sequence shown here is derived from an EMBL/GenBank/DDBJ whole genome shotgun (WGS) entry which is preliminary data.</text>
</comment>
<name>A0A8S1L916_PARPR</name>
<organism evidence="1 2">
    <name type="scientific">Paramecium primaurelia</name>
    <dbReference type="NCBI Taxonomy" id="5886"/>
    <lineage>
        <taxon>Eukaryota</taxon>
        <taxon>Sar</taxon>
        <taxon>Alveolata</taxon>
        <taxon>Ciliophora</taxon>
        <taxon>Intramacronucleata</taxon>
        <taxon>Oligohymenophorea</taxon>
        <taxon>Peniculida</taxon>
        <taxon>Parameciidae</taxon>
        <taxon>Paramecium</taxon>
    </lineage>
</organism>
<dbReference type="EMBL" id="CAJJDM010000033">
    <property type="protein sequence ID" value="CAD8062921.1"/>
    <property type="molecule type" value="Genomic_DNA"/>
</dbReference>
<proteinExistence type="predicted"/>
<protein>
    <submittedName>
        <fullName evidence="1">Uncharacterized protein</fullName>
    </submittedName>
</protein>
<reference evidence="1" key="1">
    <citation type="submission" date="2021-01" db="EMBL/GenBank/DDBJ databases">
        <authorList>
            <consortium name="Genoscope - CEA"/>
            <person name="William W."/>
        </authorList>
    </citation>
    <scope>NUCLEOTIDE SEQUENCE</scope>
</reference>
<dbReference type="AlphaFoldDB" id="A0A8S1L916"/>
<gene>
    <name evidence="1" type="ORF">PPRIM_AZ9-3.1.T0340058</name>
</gene>
<evidence type="ECO:0000313" key="2">
    <source>
        <dbReference type="Proteomes" id="UP000688137"/>
    </source>
</evidence>
<evidence type="ECO:0000313" key="1">
    <source>
        <dbReference type="EMBL" id="CAD8062921.1"/>
    </source>
</evidence>
<keyword evidence="2" id="KW-1185">Reference proteome</keyword>
<dbReference type="Proteomes" id="UP000688137">
    <property type="component" value="Unassembled WGS sequence"/>
</dbReference>
<accession>A0A8S1L916</accession>
<sequence length="221" mass="26010">MKNQQGYLSEQDINQNHKKCSNCYKMVNEKRNSLLFSLAQPNRNKNTSFVPEFQEMPILQRRKSYQEGISGQKMNRLNCIYPQSICMQHAIQKSKIDNKATLRKAVKRASMMMSTVKYWKDHSQKKIEIPTIIKSIHTKDSCLYDKNALTTRSIKKNELPPVLLSQFRIRNNEKLIKYSRDRTADKTKSVSHHHFSNLQTQTIKNFSLRYSIQNANIRIKQ</sequence>